<reference evidence="4 5" key="1">
    <citation type="submission" date="2018-07" db="EMBL/GenBank/DDBJ databases">
        <title>Bacillus sp. YLB-04 draft genome sequence.</title>
        <authorList>
            <person name="Yu L."/>
            <person name="Tang X."/>
        </authorList>
    </citation>
    <scope>NUCLEOTIDE SEQUENCE [LARGE SCALE GENOMIC DNA]</scope>
    <source>
        <strain evidence="4 5">YLB-04</strain>
    </source>
</reference>
<dbReference type="NCBIfam" id="TIGR00277">
    <property type="entry name" value="HDIG"/>
    <property type="match status" value="1"/>
</dbReference>
<dbReference type="RefSeq" id="WP_115453481.1">
    <property type="nucleotide sequence ID" value="NZ_QNQT01000010.1"/>
</dbReference>
<evidence type="ECO:0000256" key="1">
    <source>
        <dbReference type="SAM" id="MobiDB-lite"/>
    </source>
</evidence>
<dbReference type="AlphaFoldDB" id="A0A3D8GMA3"/>
<keyword evidence="2" id="KW-1133">Transmembrane helix</keyword>
<dbReference type="InterPro" id="IPR006674">
    <property type="entry name" value="HD_domain"/>
</dbReference>
<dbReference type="InterPro" id="IPR052722">
    <property type="entry name" value="PgpH_phosphodiesterase"/>
</dbReference>
<name>A0A3D8GMA3_9BACI</name>
<dbReference type="InterPro" id="IPR011624">
    <property type="entry name" value="Metal-dep_PHydrolase_7TM_extra"/>
</dbReference>
<feature type="transmembrane region" description="Helical" evidence="2">
    <location>
        <begin position="322"/>
        <end position="340"/>
    </location>
</feature>
<keyword evidence="5" id="KW-1185">Reference proteome</keyword>
<feature type="region of interest" description="Disordered" evidence="1">
    <location>
        <begin position="113"/>
        <end position="141"/>
    </location>
</feature>
<sequence>MDLLRHQFQNIKRLLDITFFRILFFAFIGVILFLSMYGNVKPDKLKLGLFNIAEKTVVSPITVEDKESTEEKRKHELERVQGVYTLKSEYTQNQVDLVASIFDTAIKVSDEIQEEKKKAAPEGESSEPAPAATEPPVSDKVKKLKERLTPAVIDDLPEEVFTALVSADKRQLAIAKDLTLTAVSNEMSKPIPADEVENSKKKVEEELKFSTLGPSMKRAAILMRRYAVIQNEFYDPQATEEARRRTAETVEPVKILEGQVIVEEGELVSHEIYRQLKLAGLLDSQDSKKPLFGLLLLIVIILSSIYYYFLERKIQPDKKQTDLLLFGIVFSFSILLMKMASQFQQFGFEGVSSLFPAAMAGIIIKILVDERLAWLTAIVQGICGSIIFNEETTGALNMSAGIYILCGGLAATLFLRDHNARSKILPAGIFVSVVNISVIFSLLFLRNTQYNGMEYGLIFIFAAVSGIASAVLAIGLLPFLEASFGILSTMRLIELSNPNHPLLKKILTEAPGTYHHSVMVANMSEAACEAIGANGLLARVGCYYHDIGKTKRPLFFIENQINRDNPHDRLSPGKSAQIIIAHASDGAALLKKHHMPKEIIDIAEQHHGTSLIKFFYHKAKQAGNVNEEDFRYPGPKAQTKETAIIGIADSVEAAVRSMAQPTPEQIESLVHSIISDKLQDGQLNECDLTLREIEVVEHTLCETLKGIFHSRIEYPTEMTKQKVVDA</sequence>
<dbReference type="SUPFAM" id="SSF109604">
    <property type="entry name" value="HD-domain/PDEase-like"/>
    <property type="match status" value="1"/>
</dbReference>
<accession>A0A3D8GMA3</accession>
<dbReference type="InterPro" id="IPR011621">
    <property type="entry name" value="Metal-dep_PHydrolase_7TM_intra"/>
</dbReference>
<dbReference type="PANTHER" id="PTHR36442:SF1">
    <property type="entry name" value="CYCLIC-DI-AMP PHOSPHODIESTERASE PGPH"/>
    <property type="match status" value="1"/>
</dbReference>
<organism evidence="4 5">
    <name type="scientific">Neobacillus piezotolerans</name>
    <dbReference type="NCBI Taxonomy" id="2259171"/>
    <lineage>
        <taxon>Bacteria</taxon>
        <taxon>Bacillati</taxon>
        <taxon>Bacillota</taxon>
        <taxon>Bacilli</taxon>
        <taxon>Bacillales</taxon>
        <taxon>Bacillaceae</taxon>
        <taxon>Neobacillus</taxon>
    </lineage>
</organism>
<feature type="transmembrane region" description="Helical" evidence="2">
    <location>
        <begin position="427"/>
        <end position="445"/>
    </location>
</feature>
<dbReference type="EMBL" id="QNQT01000010">
    <property type="protein sequence ID" value="RDU35417.1"/>
    <property type="molecule type" value="Genomic_DNA"/>
</dbReference>
<keyword evidence="2" id="KW-0812">Transmembrane</keyword>
<evidence type="ECO:0000313" key="5">
    <source>
        <dbReference type="Proteomes" id="UP000257144"/>
    </source>
</evidence>
<feature type="domain" description="HD/PDEase" evidence="3">
    <location>
        <begin position="509"/>
        <end position="663"/>
    </location>
</feature>
<dbReference type="Gene3D" id="1.10.3210.10">
    <property type="entry name" value="Hypothetical protein af1432"/>
    <property type="match status" value="1"/>
</dbReference>
<protein>
    <recommendedName>
        <fullName evidence="3">HD/PDEase domain-containing protein</fullName>
    </recommendedName>
</protein>
<feature type="compositionally biased region" description="Low complexity" evidence="1">
    <location>
        <begin position="122"/>
        <end position="136"/>
    </location>
</feature>
<dbReference type="Proteomes" id="UP000257144">
    <property type="component" value="Unassembled WGS sequence"/>
</dbReference>
<dbReference type="CDD" id="cd00077">
    <property type="entry name" value="HDc"/>
    <property type="match status" value="1"/>
</dbReference>
<evidence type="ECO:0000259" key="3">
    <source>
        <dbReference type="SMART" id="SM00471"/>
    </source>
</evidence>
<dbReference type="OrthoDB" id="9806952at2"/>
<gene>
    <name evidence="4" type="ORF">DRW41_18345</name>
</gene>
<feature type="transmembrane region" description="Helical" evidence="2">
    <location>
        <begin position="20"/>
        <end position="38"/>
    </location>
</feature>
<dbReference type="Pfam" id="PF07698">
    <property type="entry name" value="7TM-7TMR_HD"/>
    <property type="match status" value="1"/>
</dbReference>
<dbReference type="SMART" id="SM00471">
    <property type="entry name" value="HDc"/>
    <property type="match status" value="1"/>
</dbReference>
<dbReference type="InterPro" id="IPR003607">
    <property type="entry name" value="HD/PDEase_dom"/>
</dbReference>
<evidence type="ECO:0000313" key="4">
    <source>
        <dbReference type="EMBL" id="RDU35417.1"/>
    </source>
</evidence>
<proteinExistence type="predicted"/>
<dbReference type="InterPro" id="IPR006675">
    <property type="entry name" value="HDIG_dom"/>
</dbReference>
<comment type="caution">
    <text evidence="4">The sequence shown here is derived from an EMBL/GenBank/DDBJ whole genome shotgun (WGS) entry which is preliminary data.</text>
</comment>
<feature type="transmembrane region" description="Helical" evidence="2">
    <location>
        <begin position="291"/>
        <end position="310"/>
    </location>
</feature>
<feature type="transmembrane region" description="Helical" evidence="2">
    <location>
        <begin position="394"/>
        <end position="415"/>
    </location>
</feature>
<feature type="transmembrane region" description="Helical" evidence="2">
    <location>
        <begin position="346"/>
        <end position="364"/>
    </location>
</feature>
<dbReference type="PANTHER" id="PTHR36442">
    <property type="entry name" value="CYCLIC-DI-AMP PHOSPHODIESTERASE PGPH"/>
    <property type="match status" value="1"/>
</dbReference>
<dbReference type="Pfam" id="PF01966">
    <property type="entry name" value="HD"/>
    <property type="match status" value="1"/>
</dbReference>
<evidence type="ECO:0000256" key="2">
    <source>
        <dbReference type="SAM" id="Phobius"/>
    </source>
</evidence>
<feature type="transmembrane region" description="Helical" evidence="2">
    <location>
        <begin position="457"/>
        <end position="480"/>
    </location>
</feature>
<dbReference type="Pfam" id="PF07697">
    <property type="entry name" value="7TMR-HDED"/>
    <property type="match status" value="1"/>
</dbReference>
<keyword evidence="2" id="KW-0472">Membrane</keyword>